<sequence>MIHLLMFSYQRPLLVMVTGIMLLRSGRP</sequence>
<dbReference type="AlphaFoldDB" id="A0A0A8YSV1"/>
<dbReference type="EMBL" id="GBRH01270240">
    <property type="protein sequence ID" value="JAD27655.1"/>
    <property type="molecule type" value="Transcribed_RNA"/>
</dbReference>
<reference evidence="1" key="2">
    <citation type="journal article" date="2015" name="Data Brief">
        <title>Shoot transcriptome of the giant reed, Arundo donax.</title>
        <authorList>
            <person name="Barrero R.A."/>
            <person name="Guerrero F.D."/>
            <person name="Moolhuijzen P."/>
            <person name="Goolsby J.A."/>
            <person name="Tidwell J."/>
            <person name="Bellgard S.E."/>
            <person name="Bellgard M.I."/>
        </authorList>
    </citation>
    <scope>NUCLEOTIDE SEQUENCE</scope>
    <source>
        <tissue evidence="1">Shoot tissue taken approximately 20 cm above the soil surface</tissue>
    </source>
</reference>
<name>A0A0A8YSV1_ARUDO</name>
<proteinExistence type="predicted"/>
<accession>A0A0A8YSV1</accession>
<protein>
    <submittedName>
        <fullName evidence="1">Uncharacterized protein</fullName>
    </submittedName>
</protein>
<evidence type="ECO:0000313" key="1">
    <source>
        <dbReference type="EMBL" id="JAD27655.1"/>
    </source>
</evidence>
<reference evidence="1" key="1">
    <citation type="submission" date="2014-09" db="EMBL/GenBank/DDBJ databases">
        <authorList>
            <person name="Magalhaes I.L.F."/>
            <person name="Oliveira U."/>
            <person name="Santos F.R."/>
            <person name="Vidigal T.H.D.A."/>
            <person name="Brescovit A.D."/>
            <person name="Santos A.J."/>
        </authorList>
    </citation>
    <scope>NUCLEOTIDE SEQUENCE</scope>
    <source>
        <tissue evidence="1">Shoot tissue taken approximately 20 cm above the soil surface</tissue>
    </source>
</reference>
<organism evidence="1">
    <name type="scientific">Arundo donax</name>
    <name type="common">Giant reed</name>
    <name type="synonym">Donax arundinaceus</name>
    <dbReference type="NCBI Taxonomy" id="35708"/>
    <lineage>
        <taxon>Eukaryota</taxon>
        <taxon>Viridiplantae</taxon>
        <taxon>Streptophyta</taxon>
        <taxon>Embryophyta</taxon>
        <taxon>Tracheophyta</taxon>
        <taxon>Spermatophyta</taxon>
        <taxon>Magnoliopsida</taxon>
        <taxon>Liliopsida</taxon>
        <taxon>Poales</taxon>
        <taxon>Poaceae</taxon>
        <taxon>PACMAD clade</taxon>
        <taxon>Arundinoideae</taxon>
        <taxon>Arundineae</taxon>
        <taxon>Arundo</taxon>
    </lineage>
</organism>